<dbReference type="RefSeq" id="WP_091815822.1">
    <property type="nucleotide sequence ID" value="NZ_CP091790.1"/>
</dbReference>
<evidence type="ECO:0000313" key="2">
    <source>
        <dbReference type="EMBL" id="SDG48376.1"/>
    </source>
</evidence>
<dbReference type="AlphaFoldDB" id="A0A1H0J5Q5"/>
<reference evidence="2 5" key="1">
    <citation type="submission" date="2016-10" db="EMBL/GenBank/DDBJ databases">
        <authorList>
            <person name="de Groot N.N."/>
        </authorList>
    </citation>
    <scope>NUCLEOTIDE SEQUENCE [LARGE SCALE GENOMIC DNA]</scope>
    <source>
        <strain evidence="5">BP1-145</strain>
        <strain evidence="2">BP1-148</strain>
    </source>
</reference>
<evidence type="ECO:0000313" key="5">
    <source>
        <dbReference type="Proteomes" id="UP000199134"/>
    </source>
</evidence>
<dbReference type="OrthoDB" id="9788698at2"/>
<dbReference type="STRING" id="645274.SAMN04487901_104171"/>
<dbReference type="Gene3D" id="3.10.690.10">
    <property type="entry name" value="Bifunctional nuclease domain"/>
    <property type="match status" value="1"/>
</dbReference>
<evidence type="ECO:0000313" key="4">
    <source>
        <dbReference type="Proteomes" id="UP000198779"/>
    </source>
</evidence>
<gene>
    <name evidence="3" type="ORF">SAMN04487900_11845</name>
    <name evidence="2" type="ORF">SAMN04487901_104171</name>
</gene>
<dbReference type="InterPro" id="IPR003729">
    <property type="entry name" value="Bi_nuclease_dom"/>
</dbReference>
<protein>
    <recommendedName>
        <fullName evidence="1">BFN domain-containing protein</fullName>
    </recommendedName>
</protein>
<dbReference type="PROSITE" id="PS51658">
    <property type="entry name" value="BFN"/>
    <property type="match status" value="1"/>
</dbReference>
<keyword evidence="4" id="KW-1185">Reference proteome</keyword>
<dbReference type="InterPro" id="IPR001943">
    <property type="entry name" value="UVR_dom"/>
</dbReference>
<dbReference type="GO" id="GO:0004518">
    <property type="term" value="F:nuclease activity"/>
    <property type="evidence" value="ECO:0007669"/>
    <property type="project" value="InterPro"/>
</dbReference>
<name>A0A1H0J5Q5_9BACT</name>
<sequence length="178" mass="20365">MKRTLLRFENVQQVVGGDGMAVIILTDGERKRALSVVCDEPMSQQLQMRMANPKACRTMLPETLVSLLPESYEMLICGLFEGQYQVMLMNNIGDSVRLRMSDAVLLSLISDIPLYIEDNLMERQCFPFDERAQKIAIPINTMDLSRLQSALADAVENENYELASQLRDEINKRHHERD</sequence>
<feature type="domain" description="BFN" evidence="1">
    <location>
        <begin position="3"/>
        <end position="128"/>
    </location>
</feature>
<organism evidence="3 5">
    <name type="scientific">Prevotella communis</name>
    <dbReference type="NCBI Taxonomy" id="2913614"/>
    <lineage>
        <taxon>Bacteria</taxon>
        <taxon>Pseudomonadati</taxon>
        <taxon>Bacteroidota</taxon>
        <taxon>Bacteroidia</taxon>
        <taxon>Bacteroidales</taxon>
        <taxon>Prevotellaceae</taxon>
        <taxon>Prevotella</taxon>
    </lineage>
</organism>
<evidence type="ECO:0000259" key="1">
    <source>
        <dbReference type="PROSITE" id="PS51658"/>
    </source>
</evidence>
<proteinExistence type="predicted"/>
<dbReference type="SUPFAM" id="SSF103256">
    <property type="entry name" value="Hypothetical protein TM0160"/>
    <property type="match status" value="1"/>
</dbReference>
<dbReference type="Pfam" id="PF02151">
    <property type="entry name" value="UVR"/>
    <property type="match status" value="1"/>
</dbReference>
<dbReference type="Pfam" id="PF02577">
    <property type="entry name" value="BFN_dom"/>
    <property type="match status" value="1"/>
</dbReference>
<evidence type="ECO:0000313" key="3">
    <source>
        <dbReference type="EMBL" id="SDO39066.1"/>
    </source>
</evidence>
<dbReference type="Proteomes" id="UP000199134">
    <property type="component" value="Unassembled WGS sequence"/>
</dbReference>
<dbReference type="InterPro" id="IPR036104">
    <property type="entry name" value="BFN_sf"/>
</dbReference>
<dbReference type="Proteomes" id="UP000198779">
    <property type="component" value="Unassembled WGS sequence"/>
</dbReference>
<dbReference type="EMBL" id="FNIW01000018">
    <property type="protein sequence ID" value="SDO39066.1"/>
    <property type="molecule type" value="Genomic_DNA"/>
</dbReference>
<accession>A0A1G7ULI7</accession>
<dbReference type="EMBL" id="FNCQ01000004">
    <property type="protein sequence ID" value="SDG48376.1"/>
    <property type="molecule type" value="Genomic_DNA"/>
</dbReference>
<reference evidence="3 4" key="2">
    <citation type="submission" date="2016-10" db="EMBL/GenBank/DDBJ databases">
        <authorList>
            <person name="Varghese N."/>
            <person name="Submissions S."/>
        </authorList>
    </citation>
    <scope>NUCLEOTIDE SEQUENCE</scope>
    <source>
        <strain evidence="3">BP1-145</strain>
        <strain evidence="4">BP1-148</strain>
    </source>
</reference>
<accession>A0A1H0J5Q5</accession>